<reference evidence="1 2" key="1">
    <citation type="submission" date="2019-09" db="EMBL/GenBank/DDBJ databases">
        <title>A chromosome-level genome assembly of the Chinese tupelo Nyssa sinensis.</title>
        <authorList>
            <person name="Yang X."/>
            <person name="Kang M."/>
            <person name="Yang Y."/>
            <person name="Xiong H."/>
            <person name="Wang M."/>
            <person name="Zhang Z."/>
            <person name="Wang Z."/>
            <person name="Wu H."/>
            <person name="Ma T."/>
            <person name="Liu J."/>
            <person name="Xi Z."/>
        </authorList>
    </citation>
    <scope>NUCLEOTIDE SEQUENCE [LARGE SCALE GENOMIC DNA]</scope>
    <source>
        <strain evidence="1">J267</strain>
        <tissue evidence="1">Leaf</tissue>
    </source>
</reference>
<proteinExistence type="predicted"/>
<name>A0A5J5C4C6_9ASTE</name>
<gene>
    <name evidence="1" type="ORF">F0562_001846</name>
</gene>
<dbReference type="AlphaFoldDB" id="A0A5J5C4C6"/>
<accession>A0A5J5C4C6</accession>
<dbReference type="Proteomes" id="UP000325577">
    <property type="component" value="Linkage Group LG0"/>
</dbReference>
<evidence type="ECO:0000313" key="2">
    <source>
        <dbReference type="Proteomes" id="UP000325577"/>
    </source>
</evidence>
<dbReference type="EMBL" id="CM018031">
    <property type="protein sequence ID" value="KAA8550138.1"/>
    <property type="molecule type" value="Genomic_DNA"/>
</dbReference>
<sequence length="118" mass="13394">MDNTKNDKQEKRDDVVAIDFPSPEGWKKKFVRGFVTIMDPKMIDDLQSELDQTRLRLVAVWSSAFATKAKSTEALALLSILASEQDFLAQKWEVLDLAGAWSVDDEEDDCDEDDVEHS</sequence>
<organism evidence="1 2">
    <name type="scientific">Nyssa sinensis</name>
    <dbReference type="NCBI Taxonomy" id="561372"/>
    <lineage>
        <taxon>Eukaryota</taxon>
        <taxon>Viridiplantae</taxon>
        <taxon>Streptophyta</taxon>
        <taxon>Embryophyta</taxon>
        <taxon>Tracheophyta</taxon>
        <taxon>Spermatophyta</taxon>
        <taxon>Magnoliopsida</taxon>
        <taxon>eudicotyledons</taxon>
        <taxon>Gunneridae</taxon>
        <taxon>Pentapetalae</taxon>
        <taxon>asterids</taxon>
        <taxon>Cornales</taxon>
        <taxon>Nyssaceae</taxon>
        <taxon>Nyssa</taxon>
    </lineage>
</organism>
<keyword evidence="2" id="KW-1185">Reference proteome</keyword>
<protein>
    <submittedName>
        <fullName evidence="1">Uncharacterized protein</fullName>
    </submittedName>
</protein>
<evidence type="ECO:0000313" key="1">
    <source>
        <dbReference type="EMBL" id="KAA8550138.1"/>
    </source>
</evidence>